<organism evidence="1 2">
    <name type="scientific">Streptococcus porcorum</name>
    <dbReference type="NCBI Taxonomy" id="701526"/>
    <lineage>
        <taxon>Bacteria</taxon>
        <taxon>Bacillati</taxon>
        <taxon>Bacillota</taxon>
        <taxon>Bacilli</taxon>
        <taxon>Lactobacillales</taxon>
        <taxon>Streptococcaceae</taxon>
        <taxon>Streptococcus</taxon>
    </lineage>
</organism>
<evidence type="ECO:0000313" key="2">
    <source>
        <dbReference type="Proteomes" id="UP001549037"/>
    </source>
</evidence>
<comment type="caution">
    <text evidence="1">The sequence shown here is derived from an EMBL/GenBank/DDBJ whole genome shotgun (WGS) entry which is preliminary data.</text>
</comment>
<keyword evidence="2" id="KW-1185">Reference proteome</keyword>
<reference evidence="1 2" key="1">
    <citation type="submission" date="2024-06" db="EMBL/GenBank/DDBJ databases">
        <title>Genomic Encyclopedia of Type Strains, Phase IV (KMG-IV): sequencing the most valuable type-strain genomes for metagenomic binning, comparative biology and taxonomic classification.</title>
        <authorList>
            <person name="Goeker M."/>
        </authorList>
    </citation>
    <scope>NUCLEOTIDE SEQUENCE [LARGE SCALE GENOMIC DNA]</scope>
    <source>
        <strain evidence="1 2">DSM 28302</strain>
    </source>
</reference>
<proteinExistence type="predicted"/>
<gene>
    <name evidence="1" type="ORF">ABID28_001329</name>
</gene>
<name>A0ABV2JFX5_9STRE</name>
<dbReference type="Proteomes" id="UP001549037">
    <property type="component" value="Unassembled WGS sequence"/>
</dbReference>
<sequence length="45" mass="5417">MALKCYRAWRSMEELYEYGNIHVMDISNFSEDSDFLILNTEIVLR</sequence>
<evidence type="ECO:0000313" key="1">
    <source>
        <dbReference type="EMBL" id="MET3634670.1"/>
    </source>
</evidence>
<dbReference type="EMBL" id="JBEPLN010000022">
    <property type="protein sequence ID" value="MET3634670.1"/>
    <property type="molecule type" value="Genomic_DNA"/>
</dbReference>
<dbReference type="RefSeq" id="WP_354369213.1">
    <property type="nucleotide sequence ID" value="NZ_JBEPLN010000022.1"/>
</dbReference>
<accession>A0ABV2JFX5</accession>
<protein>
    <submittedName>
        <fullName evidence="1">Diketogulonate reductase-like aldo/keto reductase</fullName>
    </submittedName>
</protein>